<dbReference type="Pfam" id="PF24173">
    <property type="entry name" value="TPR_TTI1_N"/>
    <property type="match status" value="1"/>
</dbReference>
<dbReference type="FunFam" id="1.25.10.10:FF:001098">
    <property type="entry name" value="TELO2-interacting protein 1"/>
    <property type="match status" value="1"/>
</dbReference>
<keyword evidence="5" id="KW-1185">Reference proteome</keyword>
<dbReference type="RefSeq" id="XP_030842987.1">
    <property type="nucleotide sequence ID" value="XM_030987127.1"/>
</dbReference>
<dbReference type="PANTHER" id="PTHR18460:SF3">
    <property type="entry name" value="TELO2-INTERACTING PROTEIN 1 HOMOLOG"/>
    <property type="match status" value="1"/>
</dbReference>
<dbReference type="InterPro" id="IPR052587">
    <property type="entry name" value="TELO2-interacting_protein_1"/>
</dbReference>
<dbReference type="InterPro" id="IPR049362">
    <property type="entry name" value="TTI1_rpt"/>
</dbReference>
<dbReference type="InterPro" id="IPR057567">
    <property type="entry name" value="TPR_TTI1_C"/>
</dbReference>
<evidence type="ECO:0000313" key="5">
    <source>
        <dbReference type="Proteomes" id="UP000007110"/>
    </source>
</evidence>
<feature type="domain" description="TTI1 C-terminal TPR" evidence="3">
    <location>
        <begin position="767"/>
        <end position="1038"/>
    </location>
</feature>
<evidence type="ECO:0008006" key="6">
    <source>
        <dbReference type="Google" id="ProtNLM"/>
    </source>
</evidence>
<sequence length="1082" mass="120488">MSKSSAFECLRPLCVVLMKEQTLESIQAVARSIQDLDTESLQALQQYVLFPLRILLKNQSKLSTGVCEAGVLCMQSILEKTTLVNWEMFSDIFTALCVTISSKQSNGQASDGSEELKLAVVKALTAMLKSADPAIILQLMSPQSLPMLGHCISLLLNLSEAEKMKELQVAALKCLTSFVPDDDASLVYGEASKCFASFLPGLSVTISRVILANPKQGQNVTMNAIECWSKHISMVMDDRLLPLDKTKKSEDVTKRQLLQDGEESLLVSKTETWLTGTASKLDILIAKIVTMVTSRSWRVRLALVRFAETLILRTKSSMSCSMGKVLEVLVSLAQDRYDQVSSPSQAILRSMAKESLTVESRMLSELLEDNLHKLVTVLPRIIRTADDEEKLSTVTAMVGYVKLLGHRLNSLLNSAPHLKRLSIALLQALELSIRDTGILETTPAPQADLSGGEVRRGHSRDFKHFSDHKIYEGIFQLCQLLGQYGNVSLLIDNFLSYFHESPSYVKQATMIMNEIMQGTLLVANDDQLSIWQEKETEEEEKIEDALKIEDAEELKSIVSMLLDEYLSPSCWDVPTTQSSSPPSTAPLSSSASSSSLSWQPSAPPTHLILRNASSSSSSSRDALTVSQMNHNTLLKCILLDGIAVFAQVLGAQFNQLLMHCLYLVLERMADERTLVCQHAHATLAIISQACGYRSISELLLMNVDYLSDSVSARLRHYEWNLKAPLVLKVTLQHSTCDILPLLQDTIEEVFHLMDDHHGDHATSLMSVLQSLVLAINRWFPPSREEEVCTEVLSCESDQVSSIVAFCNDYIQTLNKADEDLKNLDVEMDPENTDEVEDEEKWMDEVDKPKELPLHIKNVKQVLEHCVNLMSSSNPRLRLQVLSTVQSAVEALHQNQDVLLPLVHKLWPAFVLRFADQEILVTCKAFETLLTLAETSRDFIRRRVVKDVWPKLTSFVQTHAAMSEKAGSSYHHTAYYKLQHSILAGIGQLCLQVDICEADLLVMVQACIPYLNACQPVGLQEACISAFEGFIAAEPDAVWFSLLDISSSSSLQPPHPCFPSIKFAGDSSKQNTQQWSNIEKLLR</sequence>
<dbReference type="Proteomes" id="UP000007110">
    <property type="component" value="Unassembled WGS sequence"/>
</dbReference>
<dbReference type="EnsemblMetazoa" id="XM_030987127">
    <property type="protein sequence ID" value="XP_030842987"/>
    <property type="gene ID" value="LOC100892948"/>
</dbReference>
<proteinExistence type="predicted"/>
<dbReference type="InterPro" id="IPR011989">
    <property type="entry name" value="ARM-like"/>
</dbReference>
<dbReference type="InterPro" id="IPR016024">
    <property type="entry name" value="ARM-type_fold"/>
</dbReference>
<name>A0A7M7NX17_STRPU</name>
<dbReference type="Pfam" id="PF24181">
    <property type="entry name" value="TPR_TTI1_C"/>
    <property type="match status" value="1"/>
</dbReference>
<dbReference type="AlphaFoldDB" id="A0A7M7NX17"/>
<dbReference type="InParanoid" id="A0A7M7NX17"/>
<dbReference type="FunCoup" id="A0A7M7NX17">
    <property type="interactions" value="1747"/>
</dbReference>
<dbReference type="Pfam" id="PF24176">
    <property type="entry name" value="TPR_TTI1_2nd"/>
    <property type="match status" value="1"/>
</dbReference>
<feature type="region of interest" description="Disordered" evidence="1">
    <location>
        <begin position="576"/>
        <end position="599"/>
    </location>
</feature>
<dbReference type="GeneID" id="100892948"/>
<accession>A0A7M7NX17</accession>
<dbReference type="PANTHER" id="PTHR18460">
    <property type="entry name" value="TEL2 INTERACTING PROTEIN 1 TTI1 FAMILY MEMBER"/>
    <property type="match status" value="1"/>
</dbReference>
<reference evidence="4" key="2">
    <citation type="submission" date="2021-01" db="UniProtKB">
        <authorList>
            <consortium name="EnsemblMetazoa"/>
        </authorList>
    </citation>
    <scope>IDENTIFICATION</scope>
</reference>
<protein>
    <recommendedName>
        <fullName evidence="6">TELO2-interacting protein 1 homolog</fullName>
    </recommendedName>
</protein>
<dbReference type="InterPro" id="IPR057566">
    <property type="entry name" value="TPR_TTI1_N"/>
</dbReference>
<organism evidence="4 5">
    <name type="scientific">Strongylocentrotus purpuratus</name>
    <name type="common">Purple sea urchin</name>
    <dbReference type="NCBI Taxonomy" id="7668"/>
    <lineage>
        <taxon>Eukaryota</taxon>
        <taxon>Metazoa</taxon>
        <taxon>Echinodermata</taxon>
        <taxon>Eleutherozoa</taxon>
        <taxon>Echinozoa</taxon>
        <taxon>Echinoidea</taxon>
        <taxon>Euechinoidea</taxon>
        <taxon>Echinacea</taxon>
        <taxon>Camarodonta</taxon>
        <taxon>Echinidea</taxon>
        <taxon>Strongylocentrotidae</taxon>
        <taxon>Strongylocentrotus</taxon>
    </lineage>
</organism>
<dbReference type="KEGG" id="spu:100892948"/>
<dbReference type="OMA" id="PHPKKPW"/>
<dbReference type="GO" id="GO:0005737">
    <property type="term" value="C:cytoplasm"/>
    <property type="evidence" value="ECO:0000318"/>
    <property type="project" value="GO_Central"/>
</dbReference>
<reference evidence="5" key="1">
    <citation type="submission" date="2015-02" db="EMBL/GenBank/DDBJ databases">
        <title>Genome sequencing for Strongylocentrotus purpuratus.</title>
        <authorList>
            <person name="Murali S."/>
            <person name="Liu Y."/>
            <person name="Vee V."/>
            <person name="English A."/>
            <person name="Wang M."/>
            <person name="Skinner E."/>
            <person name="Han Y."/>
            <person name="Muzny D.M."/>
            <person name="Worley K.C."/>
            <person name="Gibbs R.A."/>
        </authorList>
    </citation>
    <scope>NUCLEOTIDE SEQUENCE</scope>
</reference>
<dbReference type="OrthoDB" id="49511at2759"/>
<evidence type="ECO:0000256" key="1">
    <source>
        <dbReference type="SAM" id="MobiDB-lite"/>
    </source>
</evidence>
<dbReference type="SUPFAM" id="SSF48371">
    <property type="entry name" value="ARM repeat"/>
    <property type="match status" value="1"/>
</dbReference>
<evidence type="ECO:0000259" key="3">
    <source>
        <dbReference type="Pfam" id="PF24181"/>
    </source>
</evidence>
<evidence type="ECO:0000259" key="2">
    <source>
        <dbReference type="Pfam" id="PF24173"/>
    </source>
</evidence>
<evidence type="ECO:0000313" key="4">
    <source>
        <dbReference type="EnsemblMetazoa" id="XP_030842987"/>
    </source>
</evidence>
<dbReference type="Pfam" id="PF21547">
    <property type="entry name" value="TTI1"/>
    <property type="match status" value="1"/>
</dbReference>
<feature type="domain" description="TTI1 N-terminal TPR" evidence="2">
    <location>
        <begin position="7"/>
        <end position="335"/>
    </location>
</feature>
<dbReference type="Gene3D" id="1.25.10.10">
    <property type="entry name" value="Leucine-rich Repeat Variant"/>
    <property type="match status" value="3"/>
</dbReference>